<dbReference type="Gene3D" id="3.40.30.10">
    <property type="entry name" value="Glutaredoxin"/>
    <property type="match status" value="1"/>
</dbReference>
<accession>A0A1L3I3G3</accession>
<dbReference type="EMBL" id="CP016364">
    <property type="protein sequence ID" value="APG46660.1"/>
    <property type="molecule type" value="Genomic_DNA"/>
</dbReference>
<evidence type="ECO:0000313" key="2">
    <source>
        <dbReference type="EMBL" id="APG46660.1"/>
    </source>
</evidence>
<sequence>MPLSPVTKLLQHCKQALARTGFVLGALVATFLIARSTDAAELVMVEQPGCAWCARWDAEIAPIYPKTAEGAFAPLRRANLRNMPKDLTLSRRVTFTPTFLIVEGGHEMARLEGYPGEDFFWPLLSGLLQDHAGFIAPSASDPDTGHTHAAPDTAHDTDG</sequence>
<evidence type="ECO:0000256" key="1">
    <source>
        <dbReference type="SAM" id="MobiDB-lite"/>
    </source>
</evidence>
<dbReference type="RefSeq" id="WP_072504323.1">
    <property type="nucleotide sequence ID" value="NZ_CP016364.1"/>
</dbReference>
<keyword evidence="3" id="KW-1185">Reference proteome</keyword>
<dbReference type="KEGG" id="php:PhaeoP97_01235"/>
<feature type="region of interest" description="Disordered" evidence="1">
    <location>
        <begin position="135"/>
        <end position="159"/>
    </location>
</feature>
<dbReference type="AlphaFoldDB" id="A0A1L3I3G3"/>
<evidence type="ECO:0000313" key="3">
    <source>
        <dbReference type="Proteomes" id="UP000183859"/>
    </source>
</evidence>
<name>A0A1L3I3G3_9RHOB</name>
<dbReference type="Proteomes" id="UP000183859">
    <property type="component" value="Chromosome"/>
</dbReference>
<evidence type="ECO:0008006" key="4">
    <source>
        <dbReference type="Google" id="ProtNLM"/>
    </source>
</evidence>
<reference evidence="3" key="1">
    <citation type="submission" date="2016-07" db="EMBL/GenBank/DDBJ databases">
        <title>Phaeobacter portensis sp. nov., a tropodithietic acid producing bacterium isolated from a German harbor.</title>
        <authorList>
            <person name="Freese H.M."/>
            <person name="Bunk B."/>
            <person name="Breider S."/>
            <person name="Brinkhoff T."/>
        </authorList>
    </citation>
    <scope>NUCLEOTIDE SEQUENCE [LARGE SCALE GENOMIC DNA]</scope>
    <source>
        <strain evidence="3">P97</strain>
    </source>
</reference>
<dbReference type="InterPro" id="IPR036249">
    <property type="entry name" value="Thioredoxin-like_sf"/>
</dbReference>
<organism evidence="2 3">
    <name type="scientific">Phaeobacter porticola</name>
    <dbReference type="NCBI Taxonomy" id="1844006"/>
    <lineage>
        <taxon>Bacteria</taxon>
        <taxon>Pseudomonadati</taxon>
        <taxon>Pseudomonadota</taxon>
        <taxon>Alphaproteobacteria</taxon>
        <taxon>Rhodobacterales</taxon>
        <taxon>Roseobacteraceae</taxon>
        <taxon>Phaeobacter</taxon>
    </lineage>
</organism>
<dbReference type="SUPFAM" id="SSF52833">
    <property type="entry name" value="Thioredoxin-like"/>
    <property type="match status" value="1"/>
</dbReference>
<proteinExistence type="predicted"/>
<protein>
    <recommendedName>
        <fullName evidence="4">Regulatory protein SoxS</fullName>
    </recommendedName>
</protein>
<gene>
    <name evidence="2" type="primary">soxS</name>
    <name evidence="2" type="ORF">PhaeoP97_01235</name>
</gene>
<dbReference type="STRING" id="1844006.PhaeoP97_01235"/>